<evidence type="ECO:0000313" key="8">
    <source>
        <dbReference type="EMBL" id="OGY19311.1"/>
    </source>
</evidence>
<dbReference type="Proteomes" id="UP000176723">
    <property type="component" value="Unassembled WGS sequence"/>
</dbReference>
<dbReference type="SUPFAM" id="SSF141523">
    <property type="entry name" value="L,D-transpeptidase catalytic domain-like"/>
    <property type="match status" value="1"/>
</dbReference>
<evidence type="ECO:0000256" key="4">
    <source>
        <dbReference type="ARBA" id="ARBA00022984"/>
    </source>
</evidence>
<name>A0A1G1VV75_9BACT</name>
<organism evidence="8 9">
    <name type="scientific">Candidatus Chisholmbacteria bacterium RIFCSPLOWO2_01_FULL_49_14</name>
    <dbReference type="NCBI Taxonomy" id="1797593"/>
    <lineage>
        <taxon>Bacteria</taxon>
        <taxon>Candidatus Chisholmiibacteriota</taxon>
    </lineage>
</organism>
<dbReference type="GO" id="GO:0008360">
    <property type="term" value="P:regulation of cell shape"/>
    <property type="evidence" value="ECO:0007669"/>
    <property type="project" value="UniProtKB-UniRule"/>
</dbReference>
<keyword evidence="2" id="KW-0808">Transferase</keyword>
<dbReference type="STRING" id="1797593.A3A65_04285"/>
<sequence length="225" mass="25712">MQRLKFPIILVSFLLIAFLAGTSGILQRFSSQATVDPKTITSQFDATATGAVFNNRWRAFPYATEEYAYHVLGETSEPKRIEVDLTNQRLYAYEGDRRVFDFLISSGKWGRTPTGTFRIWTKLRYTKMEGGSKVLGTYYYLPNVPFVMYFYNDEIPKWRGFGLHGTYWHSNFGHPMSHGCINMRTEEAGQLYYWSQPDLRGKGSILSSADNLGTTVVIYGEAPVM</sequence>
<dbReference type="UniPathway" id="UPA00219"/>
<keyword evidence="3 6" id="KW-0133">Cell shape</keyword>
<evidence type="ECO:0000256" key="1">
    <source>
        <dbReference type="ARBA" id="ARBA00004752"/>
    </source>
</evidence>
<dbReference type="InterPro" id="IPR050979">
    <property type="entry name" value="LD-transpeptidase"/>
</dbReference>
<dbReference type="PANTHER" id="PTHR30582">
    <property type="entry name" value="L,D-TRANSPEPTIDASE"/>
    <property type="match status" value="1"/>
</dbReference>
<comment type="caution">
    <text evidence="8">The sequence shown here is derived from an EMBL/GenBank/DDBJ whole genome shotgun (WGS) entry which is preliminary data.</text>
</comment>
<dbReference type="PROSITE" id="PS52029">
    <property type="entry name" value="LD_TPASE"/>
    <property type="match status" value="1"/>
</dbReference>
<dbReference type="PANTHER" id="PTHR30582:SF2">
    <property type="entry name" value="L,D-TRANSPEPTIDASE YCIB-RELATED"/>
    <property type="match status" value="1"/>
</dbReference>
<feature type="domain" description="L,D-TPase catalytic" evidence="7">
    <location>
        <begin position="79"/>
        <end position="219"/>
    </location>
</feature>
<keyword evidence="4 6" id="KW-0573">Peptidoglycan synthesis</keyword>
<dbReference type="InterPro" id="IPR005490">
    <property type="entry name" value="LD_TPept_cat_dom"/>
</dbReference>
<dbReference type="CDD" id="cd16913">
    <property type="entry name" value="YkuD_like"/>
    <property type="match status" value="1"/>
</dbReference>
<evidence type="ECO:0000259" key="7">
    <source>
        <dbReference type="PROSITE" id="PS52029"/>
    </source>
</evidence>
<dbReference type="Pfam" id="PF03734">
    <property type="entry name" value="YkuD"/>
    <property type="match status" value="1"/>
</dbReference>
<protein>
    <recommendedName>
        <fullName evidence="7">L,D-TPase catalytic domain-containing protein</fullName>
    </recommendedName>
</protein>
<dbReference type="InterPro" id="IPR038063">
    <property type="entry name" value="Transpep_catalytic_dom"/>
</dbReference>
<dbReference type="AlphaFoldDB" id="A0A1G1VV75"/>
<evidence type="ECO:0000256" key="6">
    <source>
        <dbReference type="PROSITE-ProRule" id="PRU01373"/>
    </source>
</evidence>
<evidence type="ECO:0000313" key="9">
    <source>
        <dbReference type="Proteomes" id="UP000176723"/>
    </source>
</evidence>
<dbReference type="GO" id="GO:0071555">
    <property type="term" value="P:cell wall organization"/>
    <property type="evidence" value="ECO:0007669"/>
    <property type="project" value="UniProtKB-UniRule"/>
</dbReference>
<gene>
    <name evidence="8" type="ORF">A3A65_04285</name>
</gene>
<reference evidence="8 9" key="1">
    <citation type="journal article" date="2016" name="Nat. Commun.">
        <title>Thousands of microbial genomes shed light on interconnected biogeochemical processes in an aquifer system.</title>
        <authorList>
            <person name="Anantharaman K."/>
            <person name="Brown C.T."/>
            <person name="Hug L.A."/>
            <person name="Sharon I."/>
            <person name="Castelle C.J."/>
            <person name="Probst A.J."/>
            <person name="Thomas B.C."/>
            <person name="Singh A."/>
            <person name="Wilkins M.J."/>
            <person name="Karaoz U."/>
            <person name="Brodie E.L."/>
            <person name="Williams K.H."/>
            <person name="Hubbard S.S."/>
            <person name="Banfield J.F."/>
        </authorList>
    </citation>
    <scope>NUCLEOTIDE SEQUENCE [LARGE SCALE GENOMIC DNA]</scope>
</reference>
<evidence type="ECO:0000256" key="5">
    <source>
        <dbReference type="ARBA" id="ARBA00023316"/>
    </source>
</evidence>
<keyword evidence="5 6" id="KW-0961">Cell wall biogenesis/degradation</keyword>
<comment type="pathway">
    <text evidence="1 6">Cell wall biogenesis; peptidoglycan biosynthesis.</text>
</comment>
<feature type="active site" description="Nucleophile" evidence="6">
    <location>
        <position position="180"/>
    </location>
</feature>
<accession>A0A1G1VV75</accession>
<proteinExistence type="predicted"/>
<dbReference type="GO" id="GO:0071972">
    <property type="term" value="F:peptidoglycan L,D-transpeptidase activity"/>
    <property type="evidence" value="ECO:0007669"/>
    <property type="project" value="TreeGrafter"/>
</dbReference>
<feature type="active site" description="Proton donor/acceptor" evidence="6">
    <location>
        <position position="164"/>
    </location>
</feature>
<dbReference type="Gene3D" id="2.40.440.10">
    <property type="entry name" value="L,D-transpeptidase catalytic domain-like"/>
    <property type="match status" value="1"/>
</dbReference>
<evidence type="ECO:0000256" key="3">
    <source>
        <dbReference type="ARBA" id="ARBA00022960"/>
    </source>
</evidence>
<dbReference type="GO" id="GO:0018104">
    <property type="term" value="P:peptidoglycan-protein cross-linking"/>
    <property type="evidence" value="ECO:0007669"/>
    <property type="project" value="TreeGrafter"/>
</dbReference>
<dbReference type="GO" id="GO:0016740">
    <property type="term" value="F:transferase activity"/>
    <property type="evidence" value="ECO:0007669"/>
    <property type="project" value="UniProtKB-KW"/>
</dbReference>
<evidence type="ECO:0000256" key="2">
    <source>
        <dbReference type="ARBA" id="ARBA00022679"/>
    </source>
</evidence>
<dbReference type="GO" id="GO:0005576">
    <property type="term" value="C:extracellular region"/>
    <property type="evidence" value="ECO:0007669"/>
    <property type="project" value="TreeGrafter"/>
</dbReference>
<dbReference type="EMBL" id="MHCL01000029">
    <property type="protein sequence ID" value="OGY19311.1"/>
    <property type="molecule type" value="Genomic_DNA"/>
</dbReference>